<dbReference type="PANTHER" id="PTHR46223:SF3">
    <property type="entry name" value="HISTONE-LYSINE N-METHYLTRANSFERASE SET-23"/>
    <property type="match status" value="1"/>
</dbReference>
<dbReference type="PROSITE" id="PS50868">
    <property type="entry name" value="POST_SET"/>
    <property type="match status" value="1"/>
</dbReference>
<keyword evidence="3" id="KW-0489">Methyltransferase</keyword>
<reference evidence="12" key="2">
    <citation type="submission" date="2020-02" db="EMBL/GenBank/DDBJ databases">
        <authorList>
            <person name="Gilchrist C.L.M."/>
            <person name="Chooi Y.-H."/>
        </authorList>
    </citation>
    <scope>NUCLEOTIDE SEQUENCE</scope>
    <source>
        <strain evidence="12">MST-FP2251</strain>
    </source>
</reference>
<dbReference type="PANTHER" id="PTHR46223">
    <property type="entry name" value="HISTONE-LYSINE N-METHYLTRANSFERASE SUV39H"/>
    <property type="match status" value="1"/>
</dbReference>
<evidence type="ECO:0000259" key="9">
    <source>
        <dbReference type="PROSITE" id="PS50280"/>
    </source>
</evidence>
<evidence type="ECO:0000256" key="2">
    <source>
        <dbReference type="ARBA" id="ARBA00022454"/>
    </source>
</evidence>
<keyword evidence="13" id="KW-1185">Reference proteome</keyword>
<gene>
    <name evidence="12" type="ORF">FE257_006207</name>
</gene>
<evidence type="ECO:0000259" key="10">
    <source>
        <dbReference type="PROSITE" id="PS50867"/>
    </source>
</evidence>
<evidence type="ECO:0000256" key="6">
    <source>
        <dbReference type="ARBA" id="ARBA00022723"/>
    </source>
</evidence>
<keyword evidence="5" id="KW-0949">S-adenosyl-L-methionine</keyword>
<dbReference type="InterPro" id="IPR003616">
    <property type="entry name" value="Post-SET_dom"/>
</dbReference>
<dbReference type="InterPro" id="IPR050973">
    <property type="entry name" value="H3K9_Histone-Lys_N-MTase"/>
</dbReference>
<keyword evidence="2" id="KW-0158">Chromosome</keyword>
<dbReference type="AlphaFoldDB" id="A0AAD4GUZ7"/>
<feature type="domain" description="Post-SET" evidence="11">
    <location>
        <begin position="484"/>
        <end position="500"/>
    </location>
</feature>
<keyword evidence="6" id="KW-0479">Metal-binding</keyword>
<dbReference type="InterPro" id="IPR007728">
    <property type="entry name" value="Pre-SET_dom"/>
</dbReference>
<sequence>MVIDLTQDSDPEDQFHSHPPQIKQQTTKDIRSFFFSPQTSRLHHSPQSLVPLKRRQESIQLQSHIPHPQSGIFLPSTSGLNLANGSTITTNYKTNHQNGRFTSNLHPSTPSPGPEATAAHLKAIEVVIPSPSRKLQTEIEAAHWTRGPDPEALTGLSEKIYPIDATEKRALKGAYQVSKRVNRKDIPFTIGTPGSILKKRPRLHNQLRETLNRKLSKIKGPSVTFPEEDESAILNFAANFEFINSYKLGKGVVAADSAFDSGCSCGAICDPARCLCLDTEEGGNSDAEPKKILPYEYYDKKCELLVLTEQFLKRTSMILECGQLCDCDRNTCWNRVVQRGRTIRLEIFTTSNRGFGLRSPDPIYAGQFIDRYLGEVITKEVADIREELAFKQGHSYLFGLDFFPEINEAEIYVVDGQKFGSTSRFMNHSCNPNCKMFPVSHTHHDRRLYDLAFFASRDIPPNVELTFDYNPGAKKEVTSSIDPAAVRCLCGERNCRGQLWPNQRKGTK</sequence>
<evidence type="ECO:0000256" key="7">
    <source>
        <dbReference type="ARBA" id="ARBA00022833"/>
    </source>
</evidence>
<dbReference type="Pfam" id="PF05033">
    <property type="entry name" value="Pre-SET"/>
    <property type="match status" value="1"/>
</dbReference>
<dbReference type="GO" id="GO:0032259">
    <property type="term" value="P:methylation"/>
    <property type="evidence" value="ECO:0007669"/>
    <property type="project" value="UniProtKB-KW"/>
</dbReference>
<feature type="domain" description="Pre-SET" evidence="10">
    <location>
        <begin position="261"/>
        <end position="340"/>
    </location>
</feature>
<dbReference type="GO" id="GO:0005694">
    <property type="term" value="C:chromosome"/>
    <property type="evidence" value="ECO:0007669"/>
    <property type="project" value="UniProtKB-SubCell"/>
</dbReference>
<comment type="caution">
    <text evidence="12">The sequence shown here is derived from an EMBL/GenBank/DDBJ whole genome shotgun (WGS) entry which is preliminary data.</text>
</comment>
<dbReference type="InterPro" id="IPR001214">
    <property type="entry name" value="SET_dom"/>
</dbReference>
<dbReference type="SUPFAM" id="SSF82199">
    <property type="entry name" value="SET domain"/>
    <property type="match status" value="1"/>
</dbReference>
<evidence type="ECO:0000256" key="8">
    <source>
        <dbReference type="SAM" id="MobiDB-lite"/>
    </source>
</evidence>
<evidence type="ECO:0000313" key="13">
    <source>
        <dbReference type="Proteomes" id="UP001194746"/>
    </source>
</evidence>
<proteinExistence type="predicted"/>
<evidence type="ECO:0000256" key="1">
    <source>
        <dbReference type="ARBA" id="ARBA00004286"/>
    </source>
</evidence>
<evidence type="ECO:0000256" key="3">
    <source>
        <dbReference type="ARBA" id="ARBA00022603"/>
    </source>
</evidence>
<protein>
    <submittedName>
        <fullName evidence="12">Uncharacterized protein</fullName>
    </submittedName>
</protein>
<dbReference type="Pfam" id="PF00856">
    <property type="entry name" value="SET"/>
    <property type="match status" value="1"/>
</dbReference>
<dbReference type="InterPro" id="IPR046341">
    <property type="entry name" value="SET_dom_sf"/>
</dbReference>
<accession>A0AAD4GUZ7</accession>
<evidence type="ECO:0000256" key="4">
    <source>
        <dbReference type="ARBA" id="ARBA00022679"/>
    </source>
</evidence>
<evidence type="ECO:0000256" key="5">
    <source>
        <dbReference type="ARBA" id="ARBA00022691"/>
    </source>
</evidence>
<dbReference type="GO" id="GO:0042054">
    <property type="term" value="F:histone methyltransferase activity"/>
    <property type="evidence" value="ECO:0007669"/>
    <property type="project" value="InterPro"/>
</dbReference>
<dbReference type="EMBL" id="VCAU01000028">
    <property type="protein sequence ID" value="KAF9890292.1"/>
    <property type="molecule type" value="Genomic_DNA"/>
</dbReference>
<evidence type="ECO:0000259" key="11">
    <source>
        <dbReference type="PROSITE" id="PS50868"/>
    </source>
</evidence>
<feature type="domain" description="SET" evidence="9">
    <location>
        <begin position="343"/>
        <end position="470"/>
    </location>
</feature>
<dbReference type="PROSITE" id="PS50867">
    <property type="entry name" value="PRE_SET"/>
    <property type="match status" value="1"/>
</dbReference>
<comment type="subcellular location">
    <subcellularLocation>
        <location evidence="1">Chromosome</location>
    </subcellularLocation>
</comment>
<dbReference type="PROSITE" id="PS50280">
    <property type="entry name" value="SET"/>
    <property type="match status" value="1"/>
</dbReference>
<keyword evidence="7" id="KW-0862">Zinc</keyword>
<feature type="region of interest" description="Disordered" evidence="8">
    <location>
        <begin position="1"/>
        <end position="27"/>
    </location>
</feature>
<dbReference type="SMART" id="SM00317">
    <property type="entry name" value="SET"/>
    <property type="match status" value="1"/>
</dbReference>
<organism evidence="12 13">
    <name type="scientific">Aspergillus nanangensis</name>
    <dbReference type="NCBI Taxonomy" id="2582783"/>
    <lineage>
        <taxon>Eukaryota</taxon>
        <taxon>Fungi</taxon>
        <taxon>Dikarya</taxon>
        <taxon>Ascomycota</taxon>
        <taxon>Pezizomycotina</taxon>
        <taxon>Eurotiomycetes</taxon>
        <taxon>Eurotiomycetidae</taxon>
        <taxon>Eurotiales</taxon>
        <taxon>Aspergillaceae</taxon>
        <taxon>Aspergillus</taxon>
        <taxon>Aspergillus subgen. Circumdati</taxon>
    </lineage>
</organism>
<evidence type="ECO:0000313" key="12">
    <source>
        <dbReference type="EMBL" id="KAF9890292.1"/>
    </source>
</evidence>
<dbReference type="Proteomes" id="UP001194746">
    <property type="component" value="Unassembled WGS sequence"/>
</dbReference>
<keyword evidence="4" id="KW-0808">Transferase</keyword>
<name>A0AAD4GUZ7_ASPNN</name>
<dbReference type="GO" id="GO:0005634">
    <property type="term" value="C:nucleus"/>
    <property type="evidence" value="ECO:0007669"/>
    <property type="project" value="InterPro"/>
</dbReference>
<reference evidence="12" key="1">
    <citation type="journal article" date="2019" name="Beilstein J. Org. Chem.">
        <title>Nanangenines: drimane sesquiterpenoids as the dominant metabolite cohort of a novel Australian fungus, Aspergillus nanangensis.</title>
        <authorList>
            <person name="Lacey H.J."/>
            <person name="Gilchrist C.L.M."/>
            <person name="Crombie A."/>
            <person name="Kalaitzis J.A."/>
            <person name="Vuong D."/>
            <person name="Rutledge P.J."/>
            <person name="Turner P."/>
            <person name="Pitt J.I."/>
            <person name="Lacey E."/>
            <person name="Chooi Y.H."/>
            <person name="Piggott A.M."/>
        </authorList>
    </citation>
    <scope>NUCLEOTIDE SEQUENCE</scope>
    <source>
        <strain evidence="12">MST-FP2251</strain>
    </source>
</reference>
<dbReference type="Gene3D" id="2.170.270.10">
    <property type="entry name" value="SET domain"/>
    <property type="match status" value="1"/>
</dbReference>
<dbReference type="GO" id="GO:0008270">
    <property type="term" value="F:zinc ion binding"/>
    <property type="evidence" value="ECO:0007669"/>
    <property type="project" value="InterPro"/>
</dbReference>